<evidence type="ECO:0000256" key="1">
    <source>
        <dbReference type="SAM" id="MobiDB-lite"/>
    </source>
</evidence>
<proteinExistence type="predicted"/>
<name>A0A494Y386_9BURK</name>
<gene>
    <name evidence="2" type="ORF">D7S86_11980</name>
</gene>
<dbReference type="AlphaFoldDB" id="A0A494Y386"/>
<protein>
    <submittedName>
        <fullName evidence="2">Uncharacterized protein</fullName>
    </submittedName>
</protein>
<comment type="caution">
    <text evidence="2">The sequence shown here is derived from an EMBL/GenBank/DDBJ whole genome shotgun (WGS) entry which is preliminary data.</text>
</comment>
<sequence>MRVTCRASIALVTATRSPARTENALRTHKQRAAPHQPRTTVIHSGLRASNRLGGVNARVRLVHQGFPDNKPEMAQALH</sequence>
<dbReference type="Proteomes" id="UP000270342">
    <property type="component" value="Unassembled WGS sequence"/>
</dbReference>
<reference evidence="2 3" key="1">
    <citation type="submission" date="2018-10" db="EMBL/GenBank/DDBJ databases">
        <title>Robbsia sp. DHC34, isolated from soil.</title>
        <authorList>
            <person name="Gao Z.-H."/>
            <person name="Qiu L.-H."/>
        </authorList>
    </citation>
    <scope>NUCLEOTIDE SEQUENCE [LARGE SCALE GENOMIC DNA]</scope>
    <source>
        <strain evidence="2 3">DHC34</strain>
    </source>
</reference>
<organism evidence="2 3">
    <name type="scientific">Pararobbsia silviterrae</name>
    <dbReference type="NCBI Taxonomy" id="1792498"/>
    <lineage>
        <taxon>Bacteria</taxon>
        <taxon>Pseudomonadati</taxon>
        <taxon>Pseudomonadota</taxon>
        <taxon>Betaproteobacteria</taxon>
        <taxon>Burkholderiales</taxon>
        <taxon>Burkholderiaceae</taxon>
        <taxon>Pararobbsia</taxon>
    </lineage>
</organism>
<evidence type="ECO:0000313" key="2">
    <source>
        <dbReference type="EMBL" id="RKP55913.1"/>
    </source>
</evidence>
<accession>A0A494Y386</accession>
<feature type="region of interest" description="Disordered" evidence="1">
    <location>
        <begin position="18"/>
        <end position="39"/>
    </location>
</feature>
<dbReference type="EMBL" id="RBZU01000004">
    <property type="protein sequence ID" value="RKP55913.1"/>
    <property type="molecule type" value="Genomic_DNA"/>
</dbReference>
<evidence type="ECO:0000313" key="3">
    <source>
        <dbReference type="Proteomes" id="UP000270342"/>
    </source>
</evidence>
<keyword evidence="3" id="KW-1185">Reference proteome</keyword>